<dbReference type="Proteomes" id="UP001432000">
    <property type="component" value="Chromosome"/>
</dbReference>
<sequence length="154" mass="17134">MARVRAADGVVELLPEWGHFVAQLNALVADRVGVSVRDLDALHTLDRHGPATAKVLGERVGLTSGSSTRMIDRMEQAGLVERVRDEQDRRRVLIAATSQGLQRVGEYYVELTSATRRDLSDFTTTELDTIRKFLRRSTASTSAELTRLRSIEAQ</sequence>
<name>A0ABZ2PFV3_9NOCA</name>
<dbReference type="InterPro" id="IPR000835">
    <property type="entry name" value="HTH_MarR-typ"/>
</dbReference>
<feature type="domain" description="HTH marR-type" evidence="1">
    <location>
        <begin position="1"/>
        <end position="139"/>
    </location>
</feature>
<keyword evidence="3" id="KW-1185">Reference proteome</keyword>
<dbReference type="RefSeq" id="WP_338887921.1">
    <property type="nucleotide sequence ID" value="NZ_CP147846.1"/>
</dbReference>
<dbReference type="PRINTS" id="PR00598">
    <property type="entry name" value="HTHMARR"/>
</dbReference>
<dbReference type="InterPro" id="IPR039422">
    <property type="entry name" value="MarR/SlyA-like"/>
</dbReference>
<dbReference type="Pfam" id="PF01047">
    <property type="entry name" value="MarR"/>
    <property type="match status" value="1"/>
</dbReference>
<protein>
    <submittedName>
        <fullName evidence="2">MarR family transcriptional regulator</fullName>
    </submittedName>
</protein>
<dbReference type="Gene3D" id="1.10.10.10">
    <property type="entry name" value="Winged helix-like DNA-binding domain superfamily/Winged helix DNA-binding domain"/>
    <property type="match status" value="1"/>
</dbReference>
<gene>
    <name evidence="2" type="ORF">WDS16_22725</name>
</gene>
<evidence type="ECO:0000313" key="2">
    <source>
        <dbReference type="EMBL" id="WXG67998.1"/>
    </source>
</evidence>
<evidence type="ECO:0000313" key="3">
    <source>
        <dbReference type="Proteomes" id="UP001432000"/>
    </source>
</evidence>
<organism evidence="2 3">
    <name type="scientific">Rhodococcus sovatensis</name>
    <dbReference type="NCBI Taxonomy" id="1805840"/>
    <lineage>
        <taxon>Bacteria</taxon>
        <taxon>Bacillati</taxon>
        <taxon>Actinomycetota</taxon>
        <taxon>Actinomycetes</taxon>
        <taxon>Mycobacteriales</taxon>
        <taxon>Nocardiaceae</taxon>
        <taxon>Rhodococcus</taxon>
    </lineage>
</organism>
<dbReference type="PROSITE" id="PS50995">
    <property type="entry name" value="HTH_MARR_2"/>
    <property type="match status" value="1"/>
</dbReference>
<dbReference type="PANTHER" id="PTHR33164:SF106">
    <property type="entry name" value="TRANSCRIPTIONAL REGULATORY PROTEIN"/>
    <property type="match status" value="1"/>
</dbReference>
<proteinExistence type="predicted"/>
<evidence type="ECO:0000259" key="1">
    <source>
        <dbReference type="PROSITE" id="PS50995"/>
    </source>
</evidence>
<reference evidence="2 3" key="1">
    <citation type="submission" date="2024-03" db="EMBL/GenBank/DDBJ databases">
        <title>Natural products discovery in diverse microorganisms through a two-stage MS feature dereplication strategy.</title>
        <authorList>
            <person name="Zhang R."/>
        </authorList>
    </citation>
    <scope>NUCLEOTIDE SEQUENCE [LARGE SCALE GENOMIC DNA]</scope>
    <source>
        <strain evidence="2 3">18930</strain>
    </source>
</reference>
<dbReference type="InterPro" id="IPR036388">
    <property type="entry name" value="WH-like_DNA-bd_sf"/>
</dbReference>
<dbReference type="SUPFAM" id="SSF46785">
    <property type="entry name" value="Winged helix' DNA-binding domain"/>
    <property type="match status" value="1"/>
</dbReference>
<dbReference type="EMBL" id="CP147846">
    <property type="protein sequence ID" value="WXG67998.1"/>
    <property type="molecule type" value="Genomic_DNA"/>
</dbReference>
<dbReference type="SMART" id="SM00347">
    <property type="entry name" value="HTH_MARR"/>
    <property type="match status" value="1"/>
</dbReference>
<dbReference type="PANTHER" id="PTHR33164">
    <property type="entry name" value="TRANSCRIPTIONAL REGULATOR, MARR FAMILY"/>
    <property type="match status" value="1"/>
</dbReference>
<accession>A0ABZ2PFV3</accession>
<dbReference type="InterPro" id="IPR036390">
    <property type="entry name" value="WH_DNA-bd_sf"/>
</dbReference>